<dbReference type="AlphaFoldDB" id="A0A4C1YS56"/>
<name>A0A4C1YS56_EUMVA</name>
<gene>
    <name evidence="1" type="ORF">EVAR_103521_1</name>
</gene>
<sequence>MPVFPSAPLFPPEGEIEPVEEGESTGLYDARVNPDLASWASLLYEELCPTDSWPVGAVRQSSHACSEFGF</sequence>
<protein>
    <submittedName>
        <fullName evidence="1">Uncharacterized protein</fullName>
    </submittedName>
</protein>
<dbReference type="Proteomes" id="UP000299102">
    <property type="component" value="Unassembled WGS sequence"/>
</dbReference>
<dbReference type="EMBL" id="BGZK01001400">
    <property type="protein sequence ID" value="GBP79096.1"/>
    <property type="molecule type" value="Genomic_DNA"/>
</dbReference>
<reference evidence="1 2" key="1">
    <citation type="journal article" date="2019" name="Commun. Biol.">
        <title>The bagworm genome reveals a unique fibroin gene that provides high tensile strength.</title>
        <authorList>
            <person name="Kono N."/>
            <person name="Nakamura H."/>
            <person name="Ohtoshi R."/>
            <person name="Tomita M."/>
            <person name="Numata K."/>
            <person name="Arakawa K."/>
        </authorList>
    </citation>
    <scope>NUCLEOTIDE SEQUENCE [LARGE SCALE GENOMIC DNA]</scope>
</reference>
<organism evidence="1 2">
    <name type="scientific">Eumeta variegata</name>
    <name type="common">Bagworm moth</name>
    <name type="synonym">Eumeta japonica</name>
    <dbReference type="NCBI Taxonomy" id="151549"/>
    <lineage>
        <taxon>Eukaryota</taxon>
        <taxon>Metazoa</taxon>
        <taxon>Ecdysozoa</taxon>
        <taxon>Arthropoda</taxon>
        <taxon>Hexapoda</taxon>
        <taxon>Insecta</taxon>
        <taxon>Pterygota</taxon>
        <taxon>Neoptera</taxon>
        <taxon>Endopterygota</taxon>
        <taxon>Lepidoptera</taxon>
        <taxon>Glossata</taxon>
        <taxon>Ditrysia</taxon>
        <taxon>Tineoidea</taxon>
        <taxon>Psychidae</taxon>
        <taxon>Oiketicinae</taxon>
        <taxon>Eumeta</taxon>
    </lineage>
</organism>
<proteinExistence type="predicted"/>
<accession>A0A4C1YS56</accession>
<keyword evidence="2" id="KW-1185">Reference proteome</keyword>
<evidence type="ECO:0000313" key="2">
    <source>
        <dbReference type="Proteomes" id="UP000299102"/>
    </source>
</evidence>
<evidence type="ECO:0000313" key="1">
    <source>
        <dbReference type="EMBL" id="GBP79096.1"/>
    </source>
</evidence>
<comment type="caution">
    <text evidence="1">The sequence shown here is derived from an EMBL/GenBank/DDBJ whole genome shotgun (WGS) entry which is preliminary data.</text>
</comment>